<comment type="caution">
    <text evidence="2">The sequence shown here is derived from an EMBL/GenBank/DDBJ whole genome shotgun (WGS) entry which is preliminary data.</text>
</comment>
<dbReference type="GeneID" id="92073657"/>
<dbReference type="PANTHER" id="PTHR46310">
    <property type="entry name" value="AMIDASE 1"/>
    <property type="match status" value="1"/>
</dbReference>
<dbReference type="SUPFAM" id="SSF75304">
    <property type="entry name" value="Amidase signature (AS) enzymes"/>
    <property type="match status" value="1"/>
</dbReference>
<sequence length="629" mass="69933">MTKKVLALAIHPNNESRPDPDFQLSHRLCPPAGRHFTTAFHGWRDRAQDDRGVPRATTVITLGSRAYAIQSTCDVSDVPELQHATFKVPFATKSAKLKPLACLALPSSTDQSGDLEKEHSHFLENDEFCNGFFATVLLITDKSLEKNACNLLSGWGCTCFNQISTKTRIPPGPYFYSSSGLFKAWRLFPDDQNAFILSTIPSQHNPQAYEPLNAAAYGSSSLCVAVPSRLPFKAEQKKPLSGWRVAVKDLYHLKGVPTGCGNRAFRTLHSESRPSSSSHVQLLIDSGCIIVGKTKTVEFGASQEVTGDWSDYFYPFNARGDGYLAATGSSTGSASSLAQYPWLDITLGTDSGGSIRDPAVANGVYGFRPSHDGKPILDIFLPCASDRDAVQKIADDWVASLAHWLGAEQVLLSISDLWDETKPEAENKGFYETFSNTFIDITYSEYWTYLANFRKEYKERYNSDPYVCKVTKYLWDQGRMISDVRKQELLAEVAMHNKWFLEHVLNDSSSIIVVPRYSLAYRDEYLPPPEDRIFEGFDSNLHASFCGLPNIIVPVGQCAYMSKISGNQEYFPVSLSIIAPRGMDLGLLSLVDDYLKENQRPTSVLTGPIAFDTLLFQNNDNDSGSRKEV</sequence>
<evidence type="ECO:0000313" key="2">
    <source>
        <dbReference type="EMBL" id="KAK7959519.1"/>
    </source>
</evidence>
<dbReference type="Gene3D" id="3.90.1300.10">
    <property type="entry name" value="Amidase signature (AS) domain"/>
    <property type="match status" value="2"/>
</dbReference>
<reference evidence="2 3" key="1">
    <citation type="submission" date="2023-01" db="EMBL/GenBank/DDBJ databases">
        <title>Analysis of 21 Apiospora genomes using comparative genomics revels a genus with tremendous synthesis potential of carbohydrate active enzymes and secondary metabolites.</title>
        <authorList>
            <person name="Sorensen T."/>
        </authorList>
    </citation>
    <scope>NUCLEOTIDE SEQUENCE [LARGE SCALE GENOMIC DNA]</scope>
    <source>
        <strain evidence="2 3">CBS 24483</strain>
    </source>
</reference>
<dbReference type="Pfam" id="PF01425">
    <property type="entry name" value="Amidase"/>
    <property type="match status" value="1"/>
</dbReference>
<evidence type="ECO:0000313" key="3">
    <source>
        <dbReference type="Proteomes" id="UP001391051"/>
    </source>
</evidence>
<dbReference type="Proteomes" id="UP001391051">
    <property type="component" value="Unassembled WGS sequence"/>
</dbReference>
<dbReference type="InterPro" id="IPR036928">
    <property type="entry name" value="AS_sf"/>
</dbReference>
<evidence type="ECO:0000259" key="1">
    <source>
        <dbReference type="Pfam" id="PF01425"/>
    </source>
</evidence>
<dbReference type="RefSeq" id="XP_066703222.1">
    <property type="nucleotide sequence ID" value="XM_066840595.1"/>
</dbReference>
<name>A0ABR1QME3_9PEZI</name>
<proteinExistence type="predicted"/>
<dbReference type="PANTHER" id="PTHR46310:SF7">
    <property type="entry name" value="AMIDASE 1"/>
    <property type="match status" value="1"/>
</dbReference>
<protein>
    <submittedName>
        <fullName evidence="2">Amidase signature enzyme</fullName>
    </submittedName>
</protein>
<feature type="domain" description="Amidase" evidence="1">
    <location>
        <begin position="228"/>
        <end position="375"/>
    </location>
</feature>
<gene>
    <name evidence="2" type="ORF">PG986_004373</name>
</gene>
<keyword evidence="3" id="KW-1185">Reference proteome</keyword>
<organism evidence="2 3">
    <name type="scientific">Apiospora aurea</name>
    <dbReference type="NCBI Taxonomy" id="335848"/>
    <lineage>
        <taxon>Eukaryota</taxon>
        <taxon>Fungi</taxon>
        <taxon>Dikarya</taxon>
        <taxon>Ascomycota</taxon>
        <taxon>Pezizomycotina</taxon>
        <taxon>Sordariomycetes</taxon>
        <taxon>Xylariomycetidae</taxon>
        <taxon>Amphisphaeriales</taxon>
        <taxon>Apiosporaceae</taxon>
        <taxon>Apiospora</taxon>
    </lineage>
</organism>
<dbReference type="EMBL" id="JAQQWE010000003">
    <property type="protein sequence ID" value="KAK7959519.1"/>
    <property type="molecule type" value="Genomic_DNA"/>
</dbReference>
<accession>A0ABR1QME3</accession>
<dbReference type="InterPro" id="IPR023631">
    <property type="entry name" value="Amidase_dom"/>
</dbReference>